<dbReference type="Proteomes" id="UP000190105">
    <property type="component" value="Unassembled WGS sequence"/>
</dbReference>
<organism evidence="5 6">
    <name type="scientific">Caloramator quimbayensis</name>
    <dbReference type="NCBI Taxonomy" id="1147123"/>
    <lineage>
        <taxon>Bacteria</taxon>
        <taxon>Bacillati</taxon>
        <taxon>Bacillota</taxon>
        <taxon>Clostridia</taxon>
        <taxon>Eubacteriales</taxon>
        <taxon>Clostridiaceae</taxon>
        <taxon>Caloramator</taxon>
    </lineage>
</organism>
<dbReference type="GO" id="GO:0016020">
    <property type="term" value="C:membrane"/>
    <property type="evidence" value="ECO:0007669"/>
    <property type="project" value="InterPro"/>
</dbReference>
<keyword evidence="1 2" id="KW-0807">Transducer</keyword>
<feature type="transmembrane region" description="Helical" evidence="3">
    <location>
        <begin position="38"/>
        <end position="58"/>
    </location>
</feature>
<dbReference type="RefSeq" id="WP_143287165.1">
    <property type="nucleotide sequence ID" value="NZ_FUYH01000002.1"/>
</dbReference>
<keyword evidence="3" id="KW-0472">Membrane</keyword>
<proteinExistence type="predicted"/>
<dbReference type="SMART" id="SM00283">
    <property type="entry name" value="MA"/>
    <property type="match status" value="1"/>
</dbReference>
<dbReference type="Pfam" id="PF00015">
    <property type="entry name" value="MCPsignal"/>
    <property type="match status" value="1"/>
</dbReference>
<dbReference type="EMBL" id="FUYH01000002">
    <property type="protein sequence ID" value="SKA77740.1"/>
    <property type="molecule type" value="Genomic_DNA"/>
</dbReference>
<sequence length="493" mass="54227">MKDMDFLHSRNKLLIKLLWASLALGVLVDIANKLPLPVILTVLIGGSVICLAITLLVVKKKLTNLIMYFISIALIVFSFMILHASTGSTSFVNILIIYYSIAIISLYHDYRPIILTSILGLLLTNYSFFTYKTTLFNGVPAKTLISLNLYLILFSAVTIAQSRLGEKMRKEIISDKLQTAQSKEKIENILNEVKNTIDVLIQFSTKLKENVNAAGQISQDISQAYSQILKAVDSQAASVNEISESTIKVDGNVDSLLNESSELKNASKEIMSTADEGKTEVQNLSKDMLKLQSIISNTVKLMGELSSTKDEISSILKVISSISDQTNLLALNASIEAARAGEAGRGFAVVASEVLKLAESSKKSTDEIGEILLNLEHKAEDLSKEISLGSEAMNLSIKSREKVDELFKNILKESEKVLGYSNTIDESLRKIKDSSSNVSSETQSIASITEENSAAMEEIMASIDSQEERMKNIIDSFNELEDMTNKLSLIVKE</sequence>
<protein>
    <submittedName>
        <fullName evidence="5">Methyl-accepting chemotaxis protein</fullName>
    </submittedName>
</protein>
<evidence type="ECO:0000256" key="3">
    <source>
        <dbReference type="SAM" id="Phobius"/>
    </source>
</evidence>
<dbReference type="GO" id="GO:0007165">
    <property type="term" value="P:signal transduction"/>
    <property type="evidence" value="ECO:0007669"/>
    <property type="project" value="UniProtKB-KW"/>
</dbReference>
<keyword evidence="3" id="KW-0812">Transmembrane</keyword>
<dbReference type="Gene3D" id="1.10.287.950">
    <property type="entry name" value="Methyl-accepting chemotaxis protein"/>
    <property type="match status" value="1"/>
</dbReference>
<feature type="domain" description="Methyl-accepting transducer" evidence="4">
    <location>
        <begin position="210"/>
        <end position="460"/>
    </location>
</feature>
<dbReference type="STRING" id="1147123.SAMN05443428_10256"/>
<dbReference type="AlphaFoldDB" id="A0A1T4WK83"/>
<dbReference type="PROSITE" id="PS50111">
    <property type="entry name" value="CHEMOTAXIS_TRANSDUC_2"/>
    <property type="match status" value="1"/>
</dbReference>
<feature type="transmembrane region" description="Helical" evidence="3">
    <location>
        <begin position="143"/>
        <end position="160"/>
    </location>
</feature>
<dbReference type="PANTHER" id="PTHR32089:SF112">
    <property type="entry name" value="LYSOZYME-LIKE PROTEIN-RELATED"/>
    <property type="match status" value="1"/>
</dbReference>
<evidence type="ECO:0000259" key="4">
    <source>
        <dbReference type="PROSITE" id="PS50111"/>
    </source>
</evidence>
<feature type="transmembrane region" description="Helical" evidence="3">
    <location>
        <begin position="65"/>
        <end position="84"/>
    </location>
</feature>
<keyword evidence="3" id="KW-1133">Transmembrane helix</keyword>
<evidence type="ECO:0000313" key="5">
    <source>
        <dbReference type="EMBL" id="SKA77740.1"/>
    </source>
</evidence>
<feature type="transmembrane region" description="Helical" evidence="3">
    <location>
        <begin position="114"/>
        <end position="131"/>
    </location>
</feature>
<accession>A0A1T4WK83</accession>
<dbReference type="PANTHER" id="PTHR32089">
    <property type="entry name" value="METHYL-ACCEPTING CHEMOTAXIS PROTEIN MCPB"/>
    <property type="match status" value="1"/>
</dbReference>
<evidence type="ECO:0000256" key="1">
    <source>
        <dbReference type="ARBA" id="ARBA00023224"/>
    </source>
</evidence>
<name>A0A1T4WK83_9CLOT</name>
<gene>
    <name evidence="5" type="ORF">SAMN05443428_10256</name>
</gene>
<reference evidence="6" key="1">
    <citation type="submission" date="2017-02" db="EMBL/GenBank/DDBJ databases">
        <authorList>
            <person name="Varghese N."/>
            <person name="Submissions S."/>
        </authorList>
    </citation>
    <scope>NUCLEOTIDE SEQUENCE [LARGE SCALE GENOMIC DNA]</scope>
    <source>
        <strain evidence="6">USBA 833</strain>
    </source>
</reference>
<dbReference type="OrthoDB" id="9814363at2"/>
<dbReference type="SUPFAM" id="SSF58104">
    <property type="entry name" value="Methyl-accepting chemotaxis protein (MCP) signaling domain"/>
    <property type="match status" value="1"/>
</dbReference>
<keyword evidence="6" id="KW-1185">Reference proteome</keyword>
<dbReference type="InterPro" id="IPR004089">
    <property type="entry name" value="MCPsignal_dom"/>
</dbReference>
<evidence type="ECO:0000313" key="6">
    <source>
        <dbReference type="Proteomes" id="UP000190105"/>
    </source>
</evidence>
<evidence type="ECO:0000256" key="2">
    <source>
        <dbReference type="PROSITE-ProRule" id="PRU00284"/>
    </source>
</evidence>